<proteinExistence type="predicted"/>
<dbReference type="InterPro" id="IPR029069">
    <property type="entry name" value="HotDog_dom_sf"/>
</dbReference>
<feature type="non-terminal residue" evidence="1">
    <location>
        <position position="38"/>
    </location>
</feature>
<dbReference type="AlphaFoldDB" id="A0A381Y6T5"/>
<gene>
    <name evidence="1" type="ORF">METZ01_LOCUS125175</name>
</gene>
<evidence type="ECO:0000313" key="1">
    <source>
        <dbReference type="EMBL" id="SVA72321.1"/>
    </source>
</evidence>
<dbReference type="Pfam" id="PF13279">
    <property type="entry name" value="4HBT_2"/>
    <property type="match status" value="1"/>
</dbReference>
<accession>A0A381Y6T5</accession>
<reference evidence="1" key="1">
    <citation type="submission" date="2018-05" db="EMBL/GenBank/DDBJ databases">
        <authorList>
            <person name="Lanie J.A."/>
            <person name="Ng W.-L."/>
            <person name="Kazmierczak K.M."/>
            <person name="Andrzejewski T.M."/>
            <person name="Davidsen T.M."/>
            <person name="Wayne K.J."/>
            <person name="Tettelin H."/>
            <person name="Glass J.I."/>
            <person name="Rusch D."/>
            <person name="Podicherti R."/>
            <person name="Tsui H.-C.T."/>
            <person name="Winkler M.E."/>
        </authorList>
    </citation>
    <scope>NUCLEOTIDE SEQUENCE</scope>
</reference>
<organism evidence="1">
    <name type="scientific">marine metagenome</name>
    <dbReference type="NCBI Taxonomy" id="408172"/>
    <lineage>
        <taxon>unclassified sequences</taxon>
        <taxon>metagenomes</taxon>
        <taxon>ecological metagenomes</taxon>
    </lineage>
</organism>
<evidence type="ECO:0008006" key="2">
    <source>
        <dbReference type="Google" id="ProtNLM"/>
    </source>
</evidence>
<dbReference type="Gene3D" id="3.10.129.10">
    <property type="entry name" value="Hotdog Thioesterase"/>
    <property type="match status" value="1"/>
</dbReference>
<dbReference type="EMBL" id="UINC01017443">
    <property type="protein sequence ID" value="SVA72321.1"/>
    <property type="molecule type" value="Genomic_DNA"/>
</dbReference>
<name>A0A381Y6T5_9ZZZZ</name>
<protein>
    <recommendedName>
        <fullName evidence="2">Thioesterase domain-containing protein</fullName>
    </recommendedName>
</protein>
<sequence length="38" mass="4555">MGSSFHHSIDVRFRDCDEFGHVNNAVYFTYLEEARWAF</sequence>
<dbReference type="SUPFAM" id="SSF54637">
    <property type="entry name" value="Thioesterase/thiol ester dehydrase-isomerase"/>
    <property type="match status" value="1"/>
</dbReference>